<accession>A0AAV5K5A5</accession>
<keyword evidence="6" id="KW-1185">Reference proteome</keyword>
<dbReference type="InterPro" id="IPR048283">
    <property type="entry name" value="AdoMetDC-like"/>
</dbReference>
<dbReference type="GO" id="GO:0005829">
    <property type="term" value="C:cytosol"/>
    <property type="evidence" value="ECO:0007669"/>
    <property type="project" value="TreeGrafter"/>
</dbReference>
<evidence type="ECO:0008006" key="7">
    <source>
        <dbReference type="Google" id="ProtNLM"/>
    </source>
</evidence>
<dbReference type="Gene3D" id="3.60.90.10">
    <property type="entry name" value="S-adenosylmethionine decarboxylase"/>
    <property type="match status" value="1"/>
</dbReference>
<evidence type="ECO:0000256" key="4">
    <source>
        <dbReference type="ARBA" id="ARBA00023115"/>
    </source>
</evidence>
<comment type="similarity">
    <text evidence="2">Belongs to the eukaryotic AdoMetDC family.</text>
</comment>
<proteinExistence type="inferred from homology"/>
<dbReference type="EMBL" id="BPVZ01000057">
    <property type="protein sequence ID" value="GKV21342.1"/>
    <property type="molecule type" value="Genomic_DNA"/>
</dbReference>
<dbReference type="AlphaFoldDB" id="A0AAV5K5A5"/>
<reference evidence="5 6" key="1">
    <citation type="journal article" date="2021" name="Commun. Biol.">
        <title>The genome of Shorea leprosula (Dipterocarpaceae) highlights the ecological relevance of drought in aseasonal tropical rainforests.</title>
        <authorList>
            <person name="Ng K.K.S."/>
            <person name="Kobayashi M.J."/>
            <person name="Fawcett J.A."/>
            <person name="Hatakeyama M."/>
            <person name="Paape T."/>
            <person name="Ng C.H."/>
            <person name="Ang C.C."/>
            <person name="Tnah L.H."/>
            <person name="Lee C.T."/>
            <person name="Nishiyama T."/>
            <person name="Sese J."/>
            <person name="O'Brien M.J."/>
            <person name="Copetti D."/>
            <person name="Mohd Noor M.I."/>
            <person name="Ong R.C."/>
            <person name="Putra M."/>
            <person name="Sireger I.Z."/>
            <person name="Indrioko S."/>
            <person name="Kosugi Y."/>
            <person name="Izuno A."/>
            <person name="Isagi Y."/>
            <person name="Lee S.L."/>
            <person name="Shimizu K.K."/>
        </authorList>
    </citation>
    <scope>NUCLEOTIDE SEQUENCE [LARGE SCALE GENOMIC DNA]</scope>
    <source>
        <strain evidence="5">214</strain>
    </source>
</reference>
<organism evidence="5 6">
    <name type="scientific">Rubroshorea leprosula</name>
    <dbReference type="NCBI Taxonomy" id="152421"/>
    <lineage>
        <taxon>Eukaryota</taxon>
        <taxon>Viridiplantae</taxon>
        <taxon>Streptophyta</taxon>
        <taxon>Embryophyta</taxon>
        <taxon>Tracheophyta</taxon>
        <taxon>Spermatophyta</taxon>
        <taxon>Magnoliopsida</taxon>
        <taxon>eudicotyledons</taxon>
        <taxon>Gunneridae</taxon>
        <taxon>Pentapetalae</taxon>
        <taxon>rosids</taxon>
        <taxon>malvids</taxon>
        <taxon>Malvales</taxon>
        <taxon>Dipterocarpaceae</taxon>
        <taxon>Rubroshorea</taxon>
    </lineage>
</organism>
<keyword evidence="3" id="KW-0745">Spermidine biosynthesis</keyword>
<dbReference type="GO" id="GO:0008295">
    <property type="term" value="P:spermidine biosynthetic process"/>
    <property type="evidence" value="ECO:0007669"/>
    <property type="project" value="UniProtKB-KW"/>
</dbReference>
<comment type="caution">
    <text evidence="5">The sequence shown here is derived from an EMBL/GenBank/DDBJ whole genome shotgun (WGS) entry which is preliminary data.</text>
</comment>
<evidence type="ECO:0000256" key="1">
    <source>
        <dbReference type="ARBA" id="ARBA00004911"/>
    </source>
</evidence>
<sequence length="140" mass="15433">MTEDSGIRKILLQSEICAFEFDPCGYSMNSVERGAISTIHVTPEDGFSYASFEAAGYDSKMANLAQLVERVLACFKPAELSIALGADNGLECRIPLDLDGYFCKERSFAMVGNDGFVTFHPFLRAAEVCFSQVHPEMLLE</sequence>
<dbReference type="PANTHER" id="PTHR11570">
    <property type="entry name" value="S-ADENOSYLMETHIONINE DECARBOXYLASE"/>
    <property type="match status" value="1"/>
</dbReference>
<gene>
    <name evidence="5" type="ORF">SLEP1_g31329</name>
</gene>
<dbReference type="Proteomes" id="UP001054252">
    <property type="component" value="Unassembled WGS sequence"/>
</dbReference>
<evidence type="ECO:0000313" key="5">
    <source>
        <dbReference type="EMBL" id="GKV21342.1"/>
    </source>
</evidence>
<evidence type="ECO:0000313" key="6">
    <source>
        <dbReference type="Proteomes" id="UP001054252"/>
    </source>
</evidence>
<dbReference type="Pfam" id="PF01536">
    <property type="entry name" value="SAM_decarbox"/>
    <property type="match status" value="1"/>
</dbReference>
<evidence type="ECO:0000256" key="2">
    <source>
        <dbReference type="ARBA" id="ARBA00008466"/>
    </source>
</evidence>
<comment type="pathway">
    <text evidence="1">Amine and polyamine biosynthesis; S-adenosylmethioninamine biosynthesis; S-adenosylmethioninamine from S-adenosyl-L-methionine: step 1/1.</text>
</comment>
<dbReference type="PANTHER" id="PTHR11570:SF23">
    <property type="entry name" value="S-ADENOSYLMETHIONINE DECARBOXYLASE PROENZYME"/>
    <property type="match status" value="1"/>
</dbReference>
<dbReference type="GO" id="GO:0006597">
    <property type="term" value="P:spermine biosynthetic process"/>
    <property type="evidence" value="ECO:0007669"/>
    <property type="project" value="TreeGrafter"/>
</dbReference>
<dbReference type="GO" id="GO:0004014">
    <property type="term" value="F:adenosylmethionine decarboxylase activity"/>
    <property type="evidence" value="ECO:0007669"/>
    <property type="project" value="InterPro"/>
</dbReference>
<evidence type="ECO:0000256" key="3">
    <source>
        <dbReference type="ARBA" id="ARBA00023066"/>
    </source>
</evidence>
<dbReference type="InterPro" id="IPR016067">
    <property type="entry name" value="S-AdoMet_deCO2ase_core"/>
</dbReference>
<name>A0AAV5K5A5_9ROSI</name>
<protein>
    <recommendedName>
        <fullName evidence="7">Adenosylmethionine decarboxylase</fullName>
    </recommendedName>
</protein>
<dbReference type="SUPFAM" id="SSF56276">
    <property type="entry name" value="S-adenosylmethionine decarboxylase"/>
    <property type="match status" value="1"/>
</dbReference>
<keyword evidence="4" id="KW-0620">Polyamine biosynthesis</keyword>